<evidence type="ECO:0000259" key="5">
    <source>
        <dbReference type="Pfam" id="PF04153"/>
    </source>
</evidence>
<organism evidence="6 7">
    <name type="scientific">Polarella glacialis</name>
    <name type="common">Dinoflagellate</name>
    <dbReference type="NCBI Taxonomy" id="89957"/>
    <lineage>
        <taxon>Eukaryota</taxon>
        <taxon>Sar</taxon>
        <taxon>Alveolata</taxon>
        <taxon>Dinophyceae</taxon>
        <taxon>Suessiales</taxon>
        <taxon>Suessiaceae</taxon>
        <taxon>Polarella</taxon>
    </lineage>
</organism>
<name>A0A813H207_POLGL</name>
<dbReference type="GO" id="GO:0006355">
    <property type="term" value="P:regulation of DNA-templated transcription"/>
    <property type="evidence" value="ECO:0007669"/>
    <property type="project" value="InterPro"/>
</dbReference>
<dbReference type="Pfam" id="PF04153">
    <property type="entry name" value="NOT2_3_5_C"/>
    <property type="match status" value="1"/>
</dbReference>
<dbReference type="InterPro" id="IPR038635">
    <property type="entry name" value="CCR4-NOT_su2/3/5_C_sf"/>
</dbReference>
<dbReference type="AlphaFoldDB" id="A0A813H207"/>
<accession>A0A813H207</accession>
<evidence type="ECO:0000313" key="6">
    <source>
        <dbReference type="EMBL" id="CAE8631675.1"/>
    </source>
</evidence>
<feature type="compositionally biased region" description="Low complexity" evidence="4">
    <location>
        <begin position="16"/>
        <end position="48"/>
    </location>
</feature>
<feature type="region of interest" description="Disordered" evidence="4">
    <location>
        <begin position="83"/>
        <end position="108"/>
    </location>
</feature>
<dbReference type="EMBL" id="CAJNNV010030180">
    <property type="protein sequence ID" value="CAE8631675.1"/>
    <property type="molecule type" value="Genomic_DNA"/>
</dbReference>
<dbReference type="Proteomes" id="UP000654075">
    <property type="component" value="Unassembled WGS sequence"/>
</dbReference>
<comment type="caution">
    <text evidence="6">The sequence shown here is derived from an EMBL/GenBank/DDBJ whole genome shotgun (WGS) entry which is preliminary data.</text>
</comment>
<evidence type="ECO:0000256" key="4">
    <source>
        <dbReference type="SAM" id="MobiDB-lite"/>
    </source>
</evidence>
<sequence length="299" mass="33019">MAAGATTPAQKLESKAAPSSPAVAGRAAAPAAGSNGQQSQQGMNAQPPFLRQHLQQKPPPSQAPLVAPVQPVLPQGLLPPFAPPLLSPLGQASQQPGTMTEEERRKEEMLYLTTPEAERAAREKYGLLGILKVIRMTDPDLNTLALGMDLTTLGLNLNSPECLYATFASPWSDTPARKDPEFYLPQCYYMNPPQLKTAHLGRFSLETLFYIFYNMPRDTLQAYAAAELYNRGWKYQQELKTWFVMQEEPGQASRWVCFDPATWEKQYDFKPVDAASFLTEDDVRVKVPPSGSMPSTPTA</sequence>
<proteinExistence type="inferred from homology"/>
<evidence type="ECO:0000256" key="2">
    <source>
        <dbReference type="ARBA" id="ARBA00023015"/>
    </source>
</evidence>
<reference evidence="6" key="1">
    <citation type="submission" date="2021-02" db="EMBL/GenBank/DDBJ databases">
        <authorList>
            <person name="Dougan E. K."/>
            <person name="Rhodes N."/>
            <person name="Thang M."/>
            <person name="Chan C."/>
        </authorList>
    </citation>
    <scope>NUCLEOTIDE SEQUENCE</scope>
</reference>
<gene>
    <name evidence="6" type="ORF">PGLA1383_LOCUS47705</name>
</gene>
<dbReference type="Gene3D" id="2.30.30.1020">
    <property type="entry name" value="CCR4-NOT complex subunit 2/3/5, C-terminal domain"/>
    <property type="match status" value="1"/>
</dbReference>
<dbReference type="GO" id="GO:0030015">
    <property type="term" value="C:CCR4-NOT core complex"/>
    <property type="evidence" value="ECO:0007669"/>
    <property type="project" value="InterPro"/>
</dbReference>
<evidence type="ECO:0000256" key="3">
    <source>
        <dbReference type="ARBA" id="ARBA00023163"/>
    </source>
</evidence>
<dbReference type="PANTHER" id="PTHR23326">
    <property type="entry name" value="CCR4 NOT-RELATED"/>
    <property type="match status" value="1"/>
</dbReference>
<comment type="similarity">
    <text evidence="1">Belongs to the CNOT2/3/5 family.</text>
</comment>
<dbReference type="OrthoDB" id="25391at2759"/>
<feature type="region of interest" description="Disordered" evidence="4">
    <location>
        <begin position="1"/>
        <end position="67"/>
    </location>
</feature>
<dbReference type="OMA" id="ANRDWRY"/>
<keyword evidence="7" id="KW-1185">Reference proteome</keyword>
<feature type="domain" description="NOT2/NOT3/NOT5 C-terminal" evidence="5">
    <location>
        <begin position="164"/>
        <end position="267"/>
    </location>
</feature>
<evidence type="ECO:0000256" key="1">
    <source>
        <dbReference type="ARBA" id="ARBA00007682"/>
    </source>
</evidence>
<keyword evidence="3" id="KW-0804">Transcription</keyword>
<dbReference type="InterPro" id="IPR007282">
    <property type="entry name" value="NOT2/3/5_C"/>
</dbReference>
<keyword evidence="2" id="KW-0805">Transcription regulation</keyword>
<protein>
    <recommendedName>
        <fullName evidence="5">NOT2/NOT3/NOT5 C-terminal domain-containing protein</fullName>
    </recommendedName>
</protein>
<evidence type="ECO:0000313" key="7">
    <source>
        <dbReference type="Proteomes" id="UP000654075"/>
    </source>
</evidence>
<dbReference type="InterPro" id="IPR040168">
    <property type="entry name" value="Not2/3/5"/>
</dbReference>